<keyword evidence="1" id="KW-1133">Transmembrane helix</keyword>
<accession>A0ABW8KQE1</accession>
<feature type="transmembrane region" description="Helical" evidence="1">
    <location>
        <begin position="71"/>
        <end position="92"/>
    </location>
</feature>
<sequence>MYQTVEIGYHPKASDMAAAIEHAANELAPQGHRVVPFSVTGSAKAIVLAEKSPMMPARGRIFIMNTNLRRALLIIGVIGIVFGVVGYSGLLIGGNFGAFVKGMTPGILLGLSALVIIVVAGRGQRHGD</sequence>
<gene>
    <name evidence="2" type="ORF">OCH74_07920</name>
</gene>
<reference evidence="2 3" key="1">
    <citation type="submission" date="2022-09" db="EMBL/GenBank/DDBJ databases">
        <title>Genome sequencing of four strains from tibetan pig.</title>
        <authorList>
            <person name="Feng J."/>
        </authorList>
    </citation>
    <scope>NUCLEOTIDE SEQUENCE [LARGE SCALE GENOMIC DNA]</scope>
    <source>
        <strain evidence="2 3">11-1-1</strain>
    </source>
</reference>
<evidence type="ECO:0000256" key="1">
    <source>
        <dbReference type="SAM" id="Phobius"/>
    </source>
</evidence>
<organism evidence="2 3">
    <name type="scientific">Bifidobacterium thermacidophilum</name>
    <dbReference type="NCBI Taxonomy" id="246618"/>
    <lineage>
        <taxon>Bacteria</taxon>
        <taxon>Bacillati</taxon>
        <taxon>Actinomycetota</taxon>
        <taxon>Actinomycetes</taxon>
        <taxon>Bifidobacteriales</taxon>
        <taxon>Bifidobacteriaceae</taxon>
        <taxon>Bifidobacterium</taxon>
    </lineage>
</organism>
<evidence type="ECO:0000313" key="3">
    <source>
        <dbReference type="Proteomes" id="UP001620273"/>
    </source>
</evidence>
<proteinExistence type="predicted"/>
<keyword evidence="3" id="KW-1185">Reference proteome</keyword>
<dbReference type="Proteomes" id="UP001620273">
    <property type="component" value="Unassembled WGS sequence"/>
</dbReference>
<feature type="transmembrane region" description="Helical" evidence="1">
    <location>
        <begin position="98"/>
        <end position="120"/>
    </location>
</feature>
<evidence type="ECO:0000313" key="2">
    <source>
        <dbReference type="EMBL" id="MFK3576773.1"/>
    </source>
</evidence>
<comment type="caution">
    <text evidence="2">The sequence shown here is derived from an EMBL/GenBank/DDBJ whole genome shotgun (WGS) entry which is preliminary data.</text>
</comment>
<keyword evidence="1" id="KW-0472">Membrane</keyword>
<protein>
    <submittedName>
        <fullName evidence="2">Uncharacterized protein</fullName>
    </submittedName>
</protein>
<name>A0ABW8KQE1_9BIFI</name>
<dbReference type="EMBL" id="JAOQBW010000006">
    <property type="protein sequence ID" value="MFK3576773.1"/>
    <property type="molecule type" value="Genomic_DNA"/>
</dbReference>
<keyword evidence="1" id="KW-0812">Transmembrane</keyword>
<dbReference type="RefSeq" id="WP_404441594.1">
    <property type="nucleotide sequence ID" value="NZ_JAOQBW010000006.1"/>
</dbReference>